<feature type="transmembrane region" description="Helical" evidence="7">
    <location>
        <begin position="120"/>
        <end position="141"/>
    </location>
</feature>
<dbReference type="InterPro" id="IPR006707">
    <property type="entry name" value="T7SS_EccD"/>
</dbReference>
<sequence length="457" mass="47506">MATTSGLCKLRVRAPSTSFELAVPVDIPLIDLMPTILGYAGKDLDEKGLDHDGWILQRLGEAPLDQEATIDVLKLHDGEVLHLLPRREQLPPVHFDDIIDGLSTEARAQSDSWSPDATRWTMLGCVLVVALFGFGLLATAMKTWPTLLAAALAGVFLMVCAATAARALGDSVAALALALGAVPFFGLAGFIVPSGPEGPVLTGARVLAACAAGAGAGALGLAAVASAVPVFVSVTTFGLLCACGGLVMMLGGASAAGAATIVAVVAVLLGAFVPRIAFRLAGLKLPALPTTAEELQEDIEPHDGEKVIGGGKVADAYVTGLFTAIGLACVVTIEFVVRDTSWQATTFTLVLSCLLLVHGRALGSVWQRLSVIVPGVYGLLRWMLASHLESPRPLVLIVVIFVAVSVLIVARWTLPGRRLLPQWGRLADIAESLAALSLLPLALWLLGVFGFLRGMGG</sequence>
<evidence type="ECO:0000313" key="10">
    <source>
        <dbReference type="Proteomes" id="UP000199691"/>
    </source>
</evidence>
<feature type="transmembrane region" description="Helical" evidence="7">
    <location>
        <begin position="433"/>
        <end position="452"/>
    </location>
</feature>
<keyword evidence="10" id="KW-1185">Reference proteome</keyword>
<dbReference type="InterPro" id="IPR024962">
    <property type="entry name" value="YukD-like"/>
</dbReference>
<dbReference type="EMBL" id="FNIX01000031">
    <property type="protein sequence ID" value="SDP97471.1"/>
    <property type="molecule type" value="Genomic_DNA"/>
</dbReference>
<dbReference type="AlphaFoldDB" id="A0A1H0X3F8"/>
<feature type="transmembrane region" description="Helical" evidence="7">
    <location>
        <begin position="316"/>
        <end position="336"/>
    </location>
</feature>
<reference evidence="10" key="1">
    <citation type="submission" date="2016-10" db="EMBL/GenBank/DDBJ databases">
        <authorList>
            <person name="Varghese N."/>
            <person name="Submissions S."/>
        </authorList>
    </citation>
    <scope>NUCLEOTIDE SEQUENCE [LARGE SCALE GENOMIC DNA]</scope>
    <source>
        <strain evidence="10">CGMCC 4.6609</strain>
    </source>
</reference>
<name>A0A1H0X3F8_9PSEU</name>
<feature type="transmembrane region" description="Helical" evidence="7">
    <location>
        <begin position="256"/>
        <end position="278"/>
    </location>
</feature>
<evidence type="ECO:0000256" key="1">
    <source>
        <dbReference type="ARBA" id="ARBA00004651"/>
    </source>
</evidence>
<gene>
    <name evidence="9" type="ORF">SAMN05421507_13126</name>
</gene>
<dbReference type="Pfam" id="PF19053">
    <property type="entry name" value="EccD"/>
    <property type="match status" value="1"/>
</dbReference>
<feature type="transmembrane region" description="Helical" evidence="7">
    <location>
        <begin position="369"/>
        <end position="388"/>
    </location>
</feature>
<evidence type="ECO:0000256" key="6">
    <source>
        <dbReference type="ARBA" id="ARBA00023136"/>
    </source>
</evidence>
<comment type="subcellular location">
    <subcellularLocation>
        <location evidence="1">Cell membrane</location>
        <topology evidence="1">Multi-pass membrane protein</topology>
    </subcellularLocation>
</comment>
<feature type="transmembrane region" description="Helical" evidence="7">
    <location>
        <begin position="394"/>
        <end position="412"/>
    </location>
</feature>
<dbReference type="Gene3D" id="3.10.20.90">
    <property type="entry name" value="Phosphatidylinositol 3-kinase Catalytic Subunit, Chain A, domain 1"/>
    <property type="match status" value="1"/>
</dbReference>
<evidence type="ECO:0000259" key="8">
    <source>
        <dbReference type="Pfam" id="PF19053"/>
    </source>
</evidence>
<dbReference type="NCBIfam" id="TIGR03920">
    <property type="entry name" value="T7SS_EccD"/>
    <property type="match status" value="1"/>
</dbReference>
<dbReference type="InterPro" id="IPR044049">
    <property type="entry name" value="EccD_transm"/>
</dbReference>
<keyword evidence="6 7" id="KW-0472">Membrane</keyword>
<feature type="transmembrane region" description="Helical" evidence="7">
    <location>
        <begin position="147"/>
        <end position="165"/>
    </location>
</feature>
<evidence type="ECO:0000256" key="4">
    <source>
        <dbReference type="ARBA" id="ARBA00022692"/>
    </source>
</evidence>
<feature type="transmembrane region" description="Helical" evidence="7">
    <location>
        <begin position="230"/>
        <end position="250"/>
    </location>
</feature>
<dbReference type="Pfam" id="PF08817">
    <property type="entry name" value="YukD"/>
    <property type="match status" value="1"/>
</dbReference>
<keyword evidence="4 7" id="KW-0812">Transmembrane</keyword>
<dbReference type="STRING" id="641025.SAMN05421507_13126"/>
<keyword evidence="5 7" id="KW-1133">Transmembrane helix</keyword>
<dbReference type="OrthoDB" id="4775372at2"/>
<keyword evidence="3" id="KW-1003">Cell membrane</keyword>
<protein>
    <submittedName>
        <fullName evidence="9">Type VII secretion integral membrane protein EccD</fullName>
    </submittedName>
</protein>
<dbReference type="GO" id="GO:0005886">
    <property type="term" value="C:plasma membrane"/>
    <property type="evidence" value="ECO:0007669"/>
    <property type="project" value="UniProtKB-SubCell"/>
</dbReference>
<evidence type="ECO:0000256" key="7">
    <source>
        <dbReference type="SAM" id="Phobius"/>
    </source>
</evidence>
<organism evidence="9 10">
    <name type="scientific">Lentzea jiangxiensis</name>
    <dbReference type="NCBI Taxonomy" id="641025"/>
    <lineage>
        <taxon>Bacteria</taxon>
        <taxon>Bacillati</taxon>
        <taxon>Actinomycetota</taxon>
        <taxon>Actinomycetes</taxon>
        <taxon>Pseudonocardiales</taxon>
        <taxon>Pseudonocardiaceae</taxon>
        <taxon>Lentzea</taxon>
    </lineage>
</organism>
<evidence type="ECO:0000256" key="2">
    <source>
        <dbReference type="ARBA" id="ARBA00006162"/>
    </source>
</evidence>
<dbReference type="RefSeq" id="WP_090105136.1">
    <property type="nucleotide sequence ID" value="NZ_FNIX01000031.1"/>
</dbReference>
<accession>A0A1H0X3F8</accession>
<evidence type="ECO:0000313" key="9">
    <source>
        <dbReference type="EMBL" id="SDP97471.1"/>
    </source>
</evidence>
<feature type="transmembrane region" description="Helical" evidence="7">
    <location>
        <begin position="204"/>
        <end position="223"/>
    </location>
</feature>
<comment type="similarity">
    <text evidence="2">Belongs to the EccD/Snm4 family.</text>
</comment>
<evidence type="ECO:0000256" key="3">
    <source>
        <dbReference type="ARBA" id="ARBA00022475"/>
    </source>
</evidence>
<dbReference type="PIRSF" id="PIRSF017804">
    <property type="entry name" value="Secretion_EccD1"/>
    <property type="match status" value="1"/>
</dbReference>
<proteinExistence type="inferred from homology"/>
<feature type="domain" description="EccD-like transmembrane" evidence="8">
    <location>
        <begin position="118"/>
        <end position="455"/>
    </location>
</feature>
<evidence type="ECO:0000256" key="5">
    <source>
        <dbReference type="ARBA" id="ARBA00022989"/>
    </source>
</evidence>
<feature type="transmembrane region" description="Helical" evidence="7">
    <location>
        <begin position="172"/>
        <end position="192"/>
    </location>
</feature>
<dbReference type="Proteomes" id="UP000199691">
    <property type="component" value="Unassembled WGS sequence"/>
</dbReference>